<dbReference type="GO" id="GO:0006511">
    <property type="term" value="P:ubiquitin-dependent protein catabolic process"/>
    <property type="evidence" value="ECO:0007669"/>
    <property type="project" value="TreeGrafter"/>
</dbReference>
<accession>A0A1C7NH20</accession>
<evidence type="ECO:0000256" key="8">
    <source>
        <dbReference type="ARBA" id="ARBA00023306"/>
    </source>
</evidence>
<dbReference type="InterPro" id="IPR017907">
    <property type="entry name" value="Znf_RING_CS"/>
</dbReference>
<dbReference type="GO" id="GO:0004842">
    <property type="term" value="F:ubiquitin-protein transferase activity"/>
    <property type="evidence" value="ECO:0007669"/>
    <property type="project" value="TreeGrafter"/>
</dbReference>
<dbReference type="InterPro" id="IPR027370">
    <property type="entry name" value="Znf-RING_euk"/>
</dbReference>
<comment type="caution">
    <text evidence="12">The sequence shown here is derived from an EMBL/GenBank/DDBJ whole genome shotgun (WGS) entry which is preliminary data.</text>
</comment>
<keyword evidence="5" id="KW-0833">Ubl conjugation pathway</keyword>
<dbReference type="GO" id="GO:0008270">
    <property type="term" value="F:zinc ion binding"/>
    <property type="evidence" value="ECO:0007669"/>
    <property type="project" value="UniProtKB-KW"/>
</dbReference>
<dbReference type="PANTHER" id="PTHR16079:SF4">
    <property type="entry name" value="E3 UBIQUITIN-PROTEIN LIGASE CHFR"/>
    <property type="match status" value="1"/>
</dbReference>
<dbReference type="STRING" id="101091.A0A1C7NH20"/>
<dbReference type="InterPro" id="IPR001841">
    <property type="entry name" value="Znf_RING"/>
</dbReference>
<keyword evidence="2" id="KW-0808">Transferase</keyword>
<evidence type="ECO:0000256" key="7">
    <source>
        <dbReference type="ARBA" id="ARBA00023242"/>
    </source>
</evidence>
<feature type="compositionally biased region" description="Acidic residues" evidence="10">
    <location>
        <begin position="332"/>
        <end position="342"/>
    </location>
</feature>
<protein>
    <recommendedName>
        <fullName evidence="11">RING-type domain-containing protein</fullName>
    </recommendedName>
</protein>
<dbReference type="InterPro" id="IPR040909">
    <property type="entry name" value="CHFR_Znf-CRD"/>
</dbReference>
<feature type="domain" description="RING-type" evidence="11">
    <location>
        <begin position="34"/>
        <end position="75"/>
    </location>
</feature>
<evidence type="ECO:0000256" key="9">
    <source>
        <dbReference type="PROSITE-ProRule" id="PRU00175"/>
    </source>
</evidence>
<dbReference type="Proteomes" id="UP000093000">
    <property type="component" value="Unassembled WGS sequence"/>
</dbReference>
<evidence type="ECO:0000256" key="4">
    <source>
        <dbReference type="ARBA" id="ARBA00022771"/>
    </source>
</evidence>
<sequence length="418" mass="46674">MSCSLKTQSVTDAIKNELTCGKRKLIYLGKNKALCQDVYDKPHALIPCLHSFCLNCVLYIPKNSRDDSLVCPVCRSKANTYCKNFTLQNLIDIISDLGEESPSEAKTPTPATVVSRPSSSSRSSSTNIRVTSQPQTINISFTSVDDNSKRPCRSCIPGNGTGYRCPIPITDEQQDGFGHILCGYCSEYMPARGLGGNEPALNQCCSFCGVVSCSEYWNCSNSSNAAKLYILNGLSCFVEPLESISDWANAVDSIESKEDGHLNRCEIALLTLYLEESEISWDEAWKVCLDDLDNGYFTAPILRRMTSLGMEIYNTRRLPNYSLQTGSQASESSDDDDDDYYDRIEDEGTLPSHCLRACYTCTATIVNGQFYSYWRDAIRTGDVCRNKESYRVVLYVAQREKCPQGILCQTQWRTHNTP</sequence>
<dbReference type="PROSITE" id="PS00518">
    <property type="entry name" value="ZF_RING_1"/>
    <property type="match status" value="1"/>
</dbReference>
<gene>
    <name evidence="12" type="ORF">A0J61_03657</name>
</gene>
<organism evidence="12 13">
    <name type="scientific">Choanephora cucurbitarum</name>
    <dbReference type="NCBI Taxonomy" id="101091"/>
    <lineage>
        <taxon>Eukaryota</taxon>
        <taxon>Fungi</taxon>
        <taxon>Fungi incertae sedis</taxon>
        <taxon>Mucoromycota</taxon>
        <taxon>Mucoromycotina</taxon>
        <taxon>Mucoromycetes</taxon>
        <taxon>Mucorales</taxon>
        <taxon>Mucorineae</taxon>
        <taxon>Choanephoraceae</taxon>
        <taxon>Choanephoroideae</taxon>
        <taxon>Choanephora</taxon>
    </lineage>
</organism>
<dbReference type="PROSITE" id="PS50089">
    <property type="entry name" value="ZF_RING_2"/>
    <property type="match status" value="1"/>
</dbReference>
<evidence type="ECO:0000259" key="11">
    <source>
        <dbReference type="PROSITE" id="PS50089"/>
    </source>
</evidence>
<feature type="compositionally biased region" description="Low complexity" evidence="10">
    <location>
        <begin position="107"/>
        <end position="130"/>
    </location>
</feature>
<reference evidence="12 13" key="1">
    <citation type="submission" date="2016-03" db="EMBL/GenBank/DDBJ databases">
        <title>Choanephora cucurbitarum.</title>
        <authorList>
            <person name="Min B."/>
            <person name="Park H."/>
            <person name="Park J.-H."/>
            <person name="Shin H.-D."/>
            <person name="Choi I.-G."/>
        </authorList>
    </citation>
    <scope>NUCLEOTIDE SEQUENCE [LARGE SCALE GENOMIC DNA]</scope>
    <source>
        <strain evidence="12 13">KUS-F28377</strain>
    </source>
</reference>
<feature type="region of interest" description="Disordered" evidence="10">
    <location>
        <begin position="101"/>
        <end position="130"/>
    </location>
</feature>
<dbReference type="GO" id="GO:0005634">
    <property type="term" value="C:nucleus"/>
    <property type="evidence" value="ECO:0007669"/>
    <property type="project" value="TreeGrafter"/>
</dbReference>
<evidence type="ECO:0000256" key="1">
    <source>
        <dbReference type="ARBA" id="ARBA00004322"/>
    </source>
</evidence>
<dbReference type="OrthoDB" id="1305878at2759"/>
<dbReference type="Pfam" id="PF13445">
    <property type="entry name" value="zf-RING_UBOX"/>
    <property type="match status" value="1"/>
</dbReference>
<evidence type="ECO:0000313" key="13">
    <source>
        <dbReference type="Proteomes" id="UP000093000"/>
    </source>
</evidence>
<keyword evidence="6" id="KW-0862">Zinc</keyword>
<dbReference type="SUPFAM" id="SSF57850">
    <property type="entry name" value="RING/U-box"/>
    <property type="match status" value="1"/>
</dbReference>
<dbReference type="Pfam" id="PF17979">
    <property type="entry name" value="zf-CRD"/>
    <property type="match status" value="1"/>
</dbReference>
<keyword evidence="4 9" id="KW-0863">Zinc-finger</keyword>
<evidence type="ECO:0000313" key="12">
    <source>
        <dbReference type="EMBL" id="OBZ88298.1"/>
    </source>
</evidence>
<dbReference type="InterPro" id="IPR013083">
    <property type="entry name" value="Znf_RING/FYVE/PHD"/>
</dbReference>
<dbReference type="GO" id="GO:0016567">
    <property type="term" value="P:protein ubiquitination"/>
    <property type="evidence" value="ECO:0007669"/>
    <property type="project" value="TreeGrafter"/>
</dbReference>
<comment type="subcellular location">
    <subcellularLocation>
        <location evidence="1">Nucleus</location>
        <location evidence="1">PML body</location>
    </subcellularLocation>
</comment>
<keyword evidence="8" id="KW-0131">Cell cycle</keyword>
<evidence type="ECO:0000256" key="5">
    <source>
        <dbReference type="ARBA" id="ARBA00022786"/>
    </source>
</evidence>
<proteinExistence type="predicted"/>
<evidence type="ECO:0000256" key="6">
    <source>
        <dbReference type="ARBA" id="ARBA00022833"/>
    </source>
</evidence>
<dbReference type="AlphaFoldDB" id="A0A1C7NH20"/>
<dbReference type="InParanoid" id="A0A1C7NH20"/>
<dbReference type="PANTHER" id="PTHR16079">
    <property type="entry name" value="UBIQUITIN LIGASE PROTEIN CHFR"/>
    <property type="match status" value="1"/>
</dbReference>
<keyword evidence="3" id="KW-0479">Metal-binding</keyword>
<dbReference type="InterPro" id="IPR052256">
    <property type="entry name" value="E3_ubiquitin-ligase_CHFR"/>
</dbReference>
<keyword evidence="7" id="KW-0539">Nucleus</keyword>
<dbReference type="Gene3D" id="3.30.40.140">
    <property type="match status" value="1"/>
</dbReference>
<evidence type="ECO:0000256" key="3">
    <source>
        <dbReference type="ARBA" id="ARBA00022723"/>
    </source>
</evidence>
<name>A0A1C7NH20_9FUNG</name>
<evidence type="ECO:0000256" key="10">
    <source>
        <dbReference type="SAM" id="MobiDB-lite"/>
    </source>
</evidence>
<feature type="region of interest" description="Disordered" evidence="10">
    <location>
        <begin position="323"/>
        <end position="342"/>
    </location>
</feature>
<dbReference type="EMBL" id="LUGH01000161">
    <property type="protein sequence ID" value="OBZ88298.1"/>
    <property type="molecule type" value="Genomic_DNA"/>
</dbReference>
<evidence type="ECO:0000256" key="2">
    <source>
        <dbReference type="ARBA" id="ARBA00022679"/>
    </source>
</evidence>
<keyword evidence="13" id="KW-1185">Reference proteome</keyword>
<dbReference type="Gene3D" id="3.30.40.10">
    <property type="entry name" value="Zinc/RING finger domain, C3HC4 (zinc finger)"/>
    <property type="match status" value="1"/>
</dbReference>